<evidence type="ECO:0000256" key="2">
    <source>
        <dbReference type="ARBA" id="ARBA00023125"/>
    </source>
</evidence>
<dbReference type="Gene3D" id="1.10.357.10">
    <property type="entry name" value="Tetracycline Repressor, domain 2"/>
    <property type="match status" value="1"/>
</dbReference>
<organism evidence="6 7">
    <name type="scientific">Microcella daejeonensis</name>
    <dbReference type="NCBI Taxonomy" id="2994971"/>
    <lineage>
        <taxon>Bacteria</taxon>
        <taxon>Bacillati</taxon>
        <taxon>Actinomycetota</taxon>
        <taxon>Actinomycetes</taxon>
        <taxon>Micrococcales</taxon>
        <taxon>Microbacteriaceae</taxon>
        <taxon>Microcella</taxon>
    </lineage>
</organism>
<sequence>MTAPENVDPRVARTRHDVPAVALRLLLDEGWEAVTPARVAAEAGYSRATVYAHWPDRTDLIRDAFAQYGGMPHHRPDGDAEADLRGELASFCRAMVEHRLDRALATLAERAQTNPEITPIRDRFVADGERPMRQTLPALGRGPAAEAALLMLCGMVTHAVLMHGAAPVDEVLDAAVRIVVDGLRDA</sequence>
<dbReference type="PROSITE" id="PS50977">
    <property type="entry name" value="HTH_TETR_2"/>
    <property type="match status" value="1"/>
</dbReference>
<feature type="DNA-binding region" description="H-T-H motif" evidence="4">
    <location>
        <begin position="35"/>
        <end position="54"/>
    </location>
</feature>
<dbReference type="GO" id="GO:0003700">
    <property type="term" value="F:DNA-binding transcription factor activity"/>
    <property type="evidence" value="ECO:0007669"/>
    <property type="project" value="TreeGrafter"/>
</dbReference>
<dbReference type="Pfam" id="PF00440">
    <property type="entry name" value="TetR_N"/>
    <property type="match status" value="1"/>
</dbReference>
<evidence type="ECO:0000256" key="3">
    <source>
        <dbReference type="ARBA" id="ARBA00023163"/>
    </source>
</evidence>
<dbReference type="PANTHER" id="PTHR30055:SF234">
    <property type="entry name" value="HTH-TYPE TRANSCRIPTIONAL REGULATOR BETI"/>
    <property type="match status" value="1"/>
</dbReference>
<feature type="domain" description="HTH tetR-type" evidence="5">
    <location>
        <begin position="12"/>
        <end position="72"/>
    </location>
</feature>
<dbReference type="InterPro" id="IPR009057">
    <property type="entry name" value="Homeodomain-like_sf"/>
</dbReference>
<proteinExistence type="predicted"/>
<dbReference type="RefSeq" id="WP_267781968.1">
    <property type="nucleotide sequence ID" value="NZ_CP113089.1"/>
</dbReference>
<dbReference type="Proteomes" id="UP001164706">
    <property type="component" value="Chromosome"/>
</dbReference>
<name>A0A9E8SA12_9MICO</name>
<dbReference type="SUPFAM" id="SSF46689">
    <property type="entry name" value="Homeodomain-like"/>
    <property type="match status" value="1"/>
</dbReference>
<dbReference type="GO" id="GO:0000976">
    <property type="term" value="F:transcription cis-regulatory region binding"/>
    <property type="evidence" value="ECO:0007669"/>
    <property type="project" value="TreeGrafter"/>
</dbReference>
<evidence type="ECO:0000313" key="7">
    <source>
        <dbReference type="Proteomes" id="UP001164706"/>
    </source>
</evidence>
<dbReference type="InterPro" id="IPR036271">
    <property type="entry name" value="Tet_transcr_reg_TetR-rel_C_sf"/>
</dbReference>
<keyword evidence="1" id="KW-0805">Transcription regulation</keyword>
<evidence type="ECO:0000256" key="1">
    <source>
        <dbReference type="ARBA" id="ARBA00023015"/>
    </source>
</evidence>
<accession>A0A9E8SA12</accession>
<evidence type="ECO:0000259" key="5">
    <source>
        <dbReference type="PROSITE" id="PS50977"/>
    </source>
</evidence>
<dbReference type="InterPro" id="IPR050109">
    <property type="entry name" value="HTH-type_TetR-like_transc_reg"/>
</dbReference>
<keyword evidence="2 4" id="KW-0238">DNA-binding</keyword>
<keyword evidence="7" id="KW-1185">Reference proteome</keyword>
<reference evidence="6" key="1">
    <citation type="submission" date="2022-11" db="EMBL/GenBank/DDBJ databases">
        <title>Description of Microcella daejonensis nov. sp, isolated from riverside soil.</title>
        <authorList>
            <person name="Molina K.M."/>
            <person name="Kim S.B."/>
        </authorList>
    </citation>
    <scope>NUCLEOTIDE SEQUENCE</scope>
    <source>
        <strain evidence="6">MMS21-STM12</strain>
    </source>
</reference>
<keyword evidence="3" id="KW-0804">Transcription</keyword>
<dbReference type="EMBL" id="CP113089">
    <property type="protein sequence ID" value="WAB82101.1"/>
    <property type="molecule type" value="Genomic_DNA"/>
</dbReference>
<dbReference type="PANTHER" id="PTHR30055">
    <property type="entry name" value="HTH-TYPE TRANSCRIPTIONAL REGULATOR RUTR"/>
    <property type="match status" value="1"/>
</dbReference>
<protein>
    <submittedName>
        <fullName evidence="6">TetR/AcrR family transcriptional regulator</fullName>
    </submittedName>
</protein>
<dbReference type="AlphaFoldDB" id="A0A9E8SA12"/>
<gene>
    <name evidence="6" type="ORF">OVN18_03570</name>
</gene>
<evidence type="ECO:0000313" key="6">
    <source>
        <dbReference type="EMBL" id="WAB82101.1"/>
    </source>
</evidence>
<dbReference type="SUPFAM" id="SSF48498">
    <property type="entry name" value="Tetracyclin repressor-like, C-terminal domain"/>
    <property type="match status" value="1"/>
</dbReference>
<dbReference type="InterPro" id="IPR001647">
    <property type="entry name" value="HTH_TetR"/>
</dbReference>
<dbReference type="KEGG" id="mdb:OVN18_03570"/>
<evidence type="ECO:0000256" key="4">
    <source>
        <dbReference type="PROSITE-ProRule" id="PRU00335"/>
    </source>
</evidence>